<organism evidence="2 3">
    <name type="scientific">Monopterus albus</name>
    <name type="common">Swamp eel</name>
    <dbReference type="NCBI Taxonomy" id="43700"/>
    <lineage>
        <taxon>Eukaryota</taxon>
        <taxon>Metazoa</taxon>
        <taxon>Chordata</taxon>
        <taxon>Craniata</taxon>
        <taxon>Vertebrata</taxon>
        <taxon>Euteleostomi</taxon>
        <taxon>Actinopterygii</taxon>
        <taxon>Neopterygii</taxon>
        <taxon>Teleostei</taxon>
        <taxon>Neoteleostei</taxon>
        <taxon>Acanthomorphata</taxon>
        <taxon>Anabantaria</taxon>
        <taxon>Synbranchiformes</taxon>
        <taxon>Synbranchidae</taxon>
        <taxon>Monopterus</taxon>
    </lineage>
</organism>
<protein>
    <submittedName>
        <fullName evidence="2">Uncharacterized protein</fullName>
    </submittedName>
</protein>
<feature type="transmembrane region" description="Helical" evidence="1">
    <location>
        <begin position="110"/>
        <end position="131"/>
    </location>
</feature>
<evidence type="ECO:0000313" key="3">
    <source>
        <dbReference type="Proteomes" id="UP000261600"/>
    </source>
</evidence>
<dbReference type="Proteomes" id="UP000261600">
    <property type="component" value="Unplaced"/>
</dbReference>
<name>A0A3Q3KJC1_MONAL</name>
<evidence type="ECO:0000313" key="2">
    <source>
        <dbReference type="Ensembl" id="ENSMALP00000029523.1"/>
    </source>
</evidence>
<proteinExistence type="predicted"/>
<keyword evidence="1" id="KW-0812">Transmembrane</keyword>
<dbReference type="Ensembl" id="ENSMALT00000030051.1">
    <property type="protein sequence ID" value="ENSMALP00000029523.1"/>
    <property type="gene ID" value="ENSMALG00000020426.1"/>
</dbReference>
<keyword evidence="1" id="KW-0472">Membrane</keyword>
<dbReference type="AlphaFoldDB" id="A0A3Q3KJC1"/>
<sequence>MYQLISTSLFMAKGFGHVQVHVLVFIASLLVVVAGSVAVAAQNLHLPTLKACLGMQIIACVASMINMICALMNMALIPSIHCYYDYGSYNSSSYDDGHMCETVEKIHSHFYAGALLIHAVLLAISVTLAVFCCKVLNCCVPSPKVPVITIQASMSSTEETVRTSAGK</sequence>
<feature type="transmembrane region" description="Helical" evidence="1">
    <location>
        <begin position="20"/>
        <end position="41"/>
    </location>
</feature>
<accession>A0A3Q3KJC1</accession>
<feature type="transmembrane region" description="Helical" evidence="1">
    <location>
        <begin position="53"/>
        <end position="76"/>
    </location>
</feature>
<reference evidence="2" key="1">
    <citation type="submission" date="2025-08" db="UniProtKB">
        <authorList>
            <consortium name="Ensembl"/>
        </authorList>
    </citation>
    <scope>IDENTIFICATION</scope>
</reference>
<evidence type="ECO:0000256" key="1">
    <source>
        <dbReference type="SAM" id="Phobius"/>
    </source>
</evidence>
<keyword evidence="1" id="KW-1133">Transmembrane helix</keyword>
<keyword evidence="3" id="KW-1185">Reference proteome</keyword>
<reference evidence="2" key="2">
    <citation type="submission" date="2025-09" db="UniProtKB">
        <authorList>
            <consortium name="Ensembl"/>
        </authorList>
    </citation>
    <scope>IDENTIFICATION</scope>
</reference>